<keyword evidence="3" id="KW-1185">Reference proteome</keyword>
<organism evidence="2 3">
    <name type="scientific">Acidisarcina polymorpha</name>
    <dbReference type="NCBI Taxonomy" id="2211140"/>
    <lineage>
        <taxon>Bacteria</taxon>
        <taxon>Pseudomonadati</taxon>
        <taxon>Acidobacteriota</taxon>
        <taxon>Terriglobia</taxon>
        <taxon>Terriglobales</taxon>
        <taxon>Acidobacteriaceae</taxon>
        <taxon>Acidisarcina</taxon>
    </lineage>
</organism>
<sequence>MSLANGPTVQGGPGFLPTENEGRNHFTFAVGGVGGLLFNQPNDANAYAGAGALSGYIQRRRWELMYEDGGALGNFQLNGSNLVGLNRAALRANGQLNARWLWQGSATNAYGNDTLRVFAPLDYRTVGNTEAPVTDTVAYGLHSGNIVDQQEDFKLRTAESRRSSWDFSAAHTLRYYSDDGVDVQTVRGRADYLHATSRNVAVGFEAGGAHQTGPTPCTLGGAGMLGLFQWGSRASLSVNGTANGASSECGKSVQFTGDASLYIRAGNRDDVYLTGNRDLSDGVVENLALLDSAGAGIRHQFTRNTSLRFSGAAIYGTDPKTKIGYNGTFGEAAISYPLGKGFLQETAYRHYQVSRIPGGDNRDVVTFTLWWSPKRNQQTLQARK</sequence>
<evidence type="ECO:0000313" key="3">
    <source>
        <dbReference type="Proteomes" id="UP000253606"/>
    </source>
</evidence>
<protein>
    <submittedName>
        <fullName evidence="2">Uncharacterized protein</fullName>
    </submittedName>
</protein>
<reference evidence="2 3" key="1">
    <citation type="journal article" date="2018" name="Front. Microbiol.">
        <title>Hydrolytic Capabilities as a Key to Environmental Success: Chitinolytic and Cellulolytic Acidobacteria From Acidic Sub-arctic Soils and Boreal Peatlands.</title>
        <authorList>
            <person name="Belova S.E."/>
            <person name="Ravin N.V."/>
            <person name="Pankratov T.A."/>
            <person name="Rakitin A.L."/>
            <person name="Ivanova A.A."/>
            <person name="Beletsky A.V."/>
            <person name="Mardanov A.V."/>
            <person name="Sinninghe Damste J.S."/>
            <person name="Dedysh S.N."/>
        </authorList>
    </citation>
    <scope>NUCLEOTIDE SEQUENCE [LARGE SCALE GENOMIC DNA]</scope>
    <source>
        <strain evidence="2 3">SBC82</strain>
    </source>
</reference>
<feature type="region of interest" description="Disordered" evidence="1">
    <location>
        <begin position="1"/>
        <end position="20"/>
    </location>
</feature>
<accession>A0A2Z5FZ84</accession>
<proteinExistence type="predicted"/>
<dbReference type="Proteomes" id="UP000253606">
    <property type="component" value="Chromosome"/>
</dbReference>
<dbReference type="EMBL" id="CP030840">
    <property type="protein sequence ID" value="AXC11807.1"/>
    <property type="molecule type" value="Genomic_DNA"/>
</dbReference>
<dbReference type="KEGG" id="abas:ACPOL_2485"/>
<evidence type="ECO:0000256" key="1">
    <source>
        <dbReference type="SAM" id="MobiDB-lite"/>
    </source>
</evidence>
<evidence type="ECO:0000313" key="2">
    <source>
        <dbReference type="EMBL" id="AXC11807.1"/>
    </source>
</evidence>
<gene>
    <name evidence="2" type="ORF">ACPOL_2485</name>
</gene>
<dbReference type="AlphaFoldDB" id="A0A2Z5FZ84"/>
<name>A0A2Z5FZ84_9BACT</name>